<dbReference type="AlphaFoldDB" id="A0A645IVD4"/>
<comment type="caution">
    <text evidence="1">The sequence shown here is derived from an EMBL/GenBank/DDBJ whole genome shotgun (WGS) entry which is preliminary data.</text>
</comment>
<dbReference type="EMBL" id="VSSQ01124030">
    <property type="protein sequence ID" value="MPN55136.1"/>
    <property type="molecule type" value="Genomic_DNA"/>
</dbReference>
<name>A0A645IVD4_9ZZZZ</name>
<protein>
    <submittedName>
        <fullName evidence="1">Uncharacterized protein</fullName>
    </submittedName>
</protein>
<proteinExistence type="predicted"/>
<accession>A0A645IVD4</accession>
<evidence type="ECO:0000313" key="1">
    <source>
        <dbReference type="EMBL" id="MPN55136.1"/>
    </source>
</evidence>
<organism evidence="1">
    <name type="scientific">bioreactor metagenome</name>
    <dbReference type="NCBI Taxonomy" id="1076179"/>
    <lineage>
        <taxon>unclassified sequences</taxon>
        <taxon>metagenomes</taxon>
        <taxon>ecological metagenomes</taxon>
    </lineage>
</organism>
<sequence length="46" mass="5137">MFTTAETKMPIVESLMSESARNNKFKIGVSIKTGAETSIIFTYSLY</sequence>
<gene>
    <name evidence="1" type="ORF">SDC9_202815</name>
</gene>
<reference evidence="1" key="1">
    <citation type="submission" date="2019-08" db="EMBL/GenBank/DDBJ databases">
        <authorList>
            <person name="Kucharzyk K."/>
            <person name="Murdoch R.W."/>
            <person name="Higgins S."/>
            <person name="Loffler F."/>
        </authorList>
    </citation>
    <scope>NUCLEOTIDE SEQUENCE</scope>
</reference>